<protein>
    <submittedName>
        <fullName evidence="8">Flippase-like domain-containing protein</fullName>
    </submittedName>
</protein>
<keyword evidence="4 7" id="KW-1133">Transmembrane helix</keyword>
<feature type="transmembrane region" description="Helical" evidence="7">
    <location>
        <begin position="300"/>
        <end position="321"/>
    </location>
</feature>
<evidence type="ECO:0000256" key="1">
    <source>
        <dbReference type="ARBA" id="ARBA00004651"/>
    </source>
</evidence>
<name>A0ABY2RYZ0_9PSEU</name>
<keyword evidence="3 7" id="KW-0812">Transmembrane</keyword>
<evidence type="ECO:0000313" key="8">
    <source>
        <dbReference type="EMBL" id="TKG66229.1"/>
    </source>
</evidence>
<feature type="transmembrane region" description="Helical" evidence="7">
    <location>
        <begin position="40"/>
        <end position="58"/>
    </location>
</feature>
<dbReference type="EMBL" id="SWMS01000016">
    <property type="protein sequence ID" value="TKG66229.1"/>
    <property type="molecule type" value="Genomic_DNA"/>
</dbReference>
<gene>
    <name evidence="8" type="ORF">FCN18_25665</name>
</gene>
<evidence type="ECO:0000256" key="6">
    <source>
        <dbReference type="SAM" id="MobiDB-lite"/>
    </source>
</evidence>
<feature type="region of interest" description="Disordered" evidence="6">
    <location>
        <begin position="341"/>
        <end position="377"/>
    </location>
</feature>
<evidence type="ECO:0000313" key="9">
    <source>
        <dbReference type="Proteomes" id="UP000309992"/>
    </source>
</evidence>
<proteinExistence type="predicted"/>
<keyword evidence="5 7" id="KW-0472">Membrane</keyword>
<comment type="caution">
    <text evidence="8">The sequence shown here is derived from an EMBL/GenBank/DDBJ whole genome shotgun (WGS) entry which is preliminary data.</text>
</comment>
<comment type="subcellular location">
    <subcellularLocation>
        <location evidence="1">Cell membrane</location>
        <topology evidence="1">Multi-pass membrane protein</topology>
    </subcellularLocation>
</comment>
<evidence type="ECO:0000256" key="4">
    <source>
        <dbReference type="ARBA" id="ARBA00022989"/>
    </source>
</evidence>
<dbReference type="PANTHER" id="PTHR39087:SF2">
    <property type="entry name" value="UPF0104 MEMBRANE PROTEIN MJ1595"/>
    <property type="match status" value="1"/>
</dbReference>
<evidence type="ECO:0000256" key="5">
    <source>
        <dbReference type="ARBA" id="ARBA00023136"/>
    </source>
</evidence>
<evidence type="ECO:0000256" key="3">
    <source>
        <dbReference type="ARBA" id="ARBA00022692"/>
    </source>
</evidence>
<feature type="transmembrane region" description="Helical" evidence="7">
    <location>
        <begin position="156"/>
        <end position="174"/>
    </location>
</feature>
<feature type="transmembrane region" description="Helical" evidence="7">
    <location>
        <begin position="221"/>
        <end position="245"/>
    </location>
</feature>
<reference evidence="8 9" key="1">
    <citation type="journal article" date="2015" name="Antonie Van Leeuwenhoek">
        <title>Prauserella endophytica sp. nov., an endophytic actinobacterium isolated from Tamarix taklamakanensis.</title>
        <authorList>
            <person name="Liu J.M."/>
            <person name="Habden X."/>
            <person name="Guo L."/>
            <person name="Tuo L."/>
            <person name="Jiang Z.K."/>
            <person name="Liu S.W."/>
            <person name="Liu X.F."/>
            <person name="Chen L."/>
            <person name="Li R.F."/>
            <person name="Zhang Y.Q."/>
            <person name="Sun C.H."/>
        </authorList>
    </citation>
    <scope>NUCLEOTIDE SEQUENCE [LARGE SCALE GENOMIC DNA]</scope>
    <source>
        <strain evidence="8 9">CGMCC 4.7182</strain>
    </source>
</reference>
<feature type="transmembrane region" description="Helical" evidence="7">
    <location>
        <begin position="114"/>
        <end position="136"/>
    </location>
</feature>
<evidence type="ECO:0000256" key="2">
    <source>
        <dbReference type="ARBA" id="ARBA00022475"/>
    </source>
</evidence>
<organism evidence="8 9">
    <name type="scientific">Prauserella endophytica</name>
    <dbReference type="NCBI Taxonomy" id="1592324"/>
    <lineage>
        <taxon>Bacteria</taxon>
        <taxon>Bacillati</taxon>
        <taxon>Actinomycetota</taxon>
        <taxon>Actinomycetes</taxon>
        <taxon>Pseudonocardiales</taxon>
        <taxon>Pseudonocardiaceae</taxon>
        <taxon>Prauserella</taxon>
        <taxon>Prauserella coralliicola group</taxon>
    </lineage>
</organism>
<keyword evidence="2" id="KW-1003">Cell membrane</keyword>
<dbReference type="Proteomes" id="UP000309992">
    <property type="component" value="Unassembled WGS sequence"/>
</dbReference>
<keyword evidence="9" id="KW-1185">Reference proteome</keyword>
<dbReference type="InterPro" id="IPR022791">
    <property type="entry name" value="L-PG_synthase/AglD"/>
</dbReference>
<dbReference type="PANTHER" id="PTHR39087">
    <property type="entry name" value="UPF0104 MEMBRANE PROTEIN MJ1595"/>
    <property type="match status" value="1"/>
</dbReference>
<sequence>MRRLVQVGGVAAVLALMAWTLGDRVPQPADVLGALRHADPRWLLVAGLAEFVSMAMFARQQRRLLTAFGVTMPRHRALALAYSRSAISISLPAGSAVSAAYAFREFRAGGADRAAATAVMVLSGLASATGLALLWATGALTSGALHLARAWHTHPALTLTAAVAAIAALGWIAYRLAAAHHSAAQPKRIRRPPRWPWLAAVVTPLADAAATSRTVAPRHWLLALGAAVANWLTDMLCLLAAANAFDIGLGTFELATIYVTVQLVRQIPLTPGGIGVIEVGLLTGLVSAGAAEPAAAAAVLAYRLLSCWLIIPVGVLAWLFLRSHVVGGALLDEIRQPGEGRAGLGEDGLPVAPRRDVGEQQPSGPGAGGQLTRLPAG</sequence>
<dbReference type="Pfam" id="PF03706">
    <property type="entry name" value="LPG_synthase_TM"/>
    <property type="match status" value="1"/>
</dbReference>
<evidence type="ECO:0000256" key="7">
    <source>
        <dbReference type="SAM" id="Phobius"/>
    </source>
</evidence>
<accession>A0ABY2RYZ0</accession>
<feature type="transmembrane region" description="Helical" evidence="7">
    <location>
        <begin position="266"/>
        <end position="288"/>
    </location>
</feature>